<evidence type="ECO:0000313" key="5">
    <source>
        <dbReference type="EMBL" id="MYM57948.1"/>
    </source>
</evidence>
<dbReference type="CDD" id="cd05233">
    <property type="entry name" value="SDR_c"/>
    <property type="match status" value="1"/>
</dbReference>
<dbReference type="InterPro" id="IPR020904">
    <property type="entry name" value="Sc_DH/Rdtase_CS"/>
</dbReference>
<evidence type="ECO:0000256" key="2">
    <source>
        <dbReference type="ARBA" id="ARBA00023002"/>
    </source>
</evidence>
<reference evidence="5 6" key="1">
    <citation type="submission" date="2020-01" db="EMBL/GenBank/DDBJ databases">
        <title>Draft Genome Sequence of Vibrio sp. strain OCN044, Isolated from a Healthy Coral at Palmyra Atoll.</title>
        <authorList>
            <person name="Videau P."/>
            <person name="Loughran R."/>
            <person name="Esquivel A."/>
            <person name="Deadmond M."/>
            <person name="Paddock B.E."/>
            <person name="Saw J.H."/>
            <person name="Ushijima B."/>
        </authorList>
    </citation>
    <scope>NUCLEOTIDE SEQUENCE [LARGE SCALE GENOMIC DNA]</scope>
    <source>
        <strain evidence="5 6">OCN044</strain>
    </source>
</reference>
<protein>
    <submittedName>
        <fullName evidence="5">SDR family oxidoreductase</fullName>
    </submittedName>
</protein>
<evidence type="ECO:0000313" key="6">
    <source>
        <dbReference type="Proteomes" id="UP000478571"/>
    </source>
</evidence>
<dbReference type="EMBL" id="WWEU01000001">
    <property type="protein sequence ID" value="MYM57948.1"/>
    <property type="molecule type" value="Genomic_DNA"/>
</dbReference>
<dbReference type="Proteomes" id="UP000478571">
    <property type="component" value="Unassembled WGS sequence"/>
</dbReference>
<evidence type="ECO:0000259" key="4">
    <source>
        <dbReference type="SMART" id="SM00822"/>
    </source>
</evidence>
<dbReference type="SUPFAM" id="SSF51735">
    <property type="entry name" value="NAD(P)-binding Rossmann-fold domains"/>
    <property type="match status" value="1"/>
</dbReference>
<gene>
    <name evidence="5" type="ORF">GTG28_01810</name>
</gene>
<keyword evidence="6" id="KW-1185">Reference proteome</keyword>
<dbReference type="Gene3D" id="3.40.50.720">
    <property type="entry name" value="NAD(P)-binding Rossmann-like Domain"/>
    <property type="match status" value="1"/>
</dbReference>
<dbReference type="GO" id="GO:0016491">
    <property type="term" value="F:oxidoreductase activity"/>
    <property type="evidence" value="ECO:0007669"/>
    <property type="project" value="UniProtKB-KW"/>
</dbReference>
<dbReference type="RefSeq" id="WP_160926415.1">
    <property type="nucleotide sequence ID" value="NZ_WWEU01000001.1"/>
</dbReference>
<dbReference type="InterPro" id="IPR002347">
    <property type="entry name" value="SDR_fam"/>
</dbReference>
<dbReference type="PRINTS" id="PR00081">
    <property type="entry name" value="GDHRDH"/>
</dbReference>
<organism evidence="5 6">
    <name type="scientific">Vibrio tetraodonis subsp. pristinus</name>
    <dbReference type="NCBI Taxonomy" id="2695891"/>
    <lineage>
        <taxon>Bacteria</taxon>
        <taxon>Pseudomonadati</taxon>
        <taxon>Pseudomonadota</taxon>
        <taxon>Gammaproteobacteria</taxon>
        <taxon>Vibrionales</taxon>
        <taxon>Vibrionaceae</taxon>
        <taxon>Vibrio</taxon>
    </lineage>
</organism>
<dbReference type="PANTHER" id="PTHR24321">
    <property type="entry name" value="DEHYDROGENASES, SHORT CHAIN"/>
    <property type="match status" value="1"/>
</dbReference>
<dbReference type="PROSITE" id="PS00061">
    <property type="entry name" value="ADH_SHORT"/>
    <property type="match status" value="1"/>
</dbReference>
<dbReference type="InterPro" id="IPR036291">
    <property type="entry name" value="NAD(P)-bd_dom_sf"/>
</dbReference>
<name>A0A6L8LPP5_9VIBR</name>
<dbReference type="PANTHER" id="PTHR24321:SF8">
    <property type="entry name" value="ESTRADIOL 17-BETA-DEHYDROGENASE 8-RELATED"/>
    <property type="match status" value="1"/>
</dbReference>
<comment type="caution">
    <text evidence="5">The sequence shown here is derived from an EMBL/GenBank/DDBJ whole genome shotgun (WGS) entry which is preliminary data.</text>
</comment>
<keyword evidence="3" id="KW-0520">NAD</keyword>
<keyword evidence="2" id="KW-0560">Oxidoreductase</keyword>
<comment type="similarity">
    <text evidence="1">Belongs to the short-chain dehydrogenases/reductases (SDR) family.</text>
</comment>
<dbReference type="AlphaFoldDB" id="A0A6L8LPP5"/>
<dbReference type="Pfam" id="PF13561">
    <property type="entry name" value="adh_short_C2"/>
    <property type="match status" value="1"/>
</dbReference>
<evidence type="ECO:0000256" key="3">
    <source>
        <dbReference type="ARBA" id="ARBA00023027"/>
    </source>
</evidence>
<sequence length="270" mass="29316">MLNTKPLSLTLHNERKDNLSYLSSLYDFNDKLYLITGGTSGIGLATAEELIRLGARVIITGRNREKLKALSNRFGSWITPLDIDSSSPESGNELAQAVEQHGMLDGLWLNAAIAELDGLQHVNAENYRKIMDINIRGPLLQLASLSAYLKDNASVIVTSSSSVYEGAKLTSLYTASKGALSAVIRVWSNELAHRGIRVNSLALGPVATNLRRFLSIEEQVEFENSIVEQLPLGRAASAHEIANVAMFLFSSASSYITGSEIPVDGGLIKR</sequence>
<evidence type="ECO:0000256" key="1">
    <source>
        <dbReference type="ARBA" id="ARBA00006484"/>
    </source>
</evidence>
<dbReference type="FunFam" id="3.40.50.720:FF:000084">
    <property type="entry name" value="Short-chain dehydrogenase reductase"/>
    <property type="match status" value="1"/>
</dbReference>
<accession>A0A6L8LPP5</accession>
<dbReference type="InterPro" id="IPR057326">
    <property type="entry name" value="KR_dom"/>
</dbReference>
<feature type="domain" description="Ketoreductase" evidence="4">
    <location>
        <begin position="31"/>
        <end position="219"/>
    </location>
</feature>
<dbReference type="SMART" id="SM00822">
    <property type="entry name" value="PKS_KR"/>
    <property type="match status" value="1"/>
</dbReference>
<proteinExistence type="inferred from homology"/>